<organism evidence="1 2">
    <name type="scientific">Diversispora eburnea</name>
    <dbReference type="NCBI Taxonomy" id="1213867"/>
    <lineage>
        <taxon>Eukaryota</taxon>
        <taxon>Fungi</taxon>
        <taxon>Fungi incertae sedis</taxon>
        <taxon>Mucoromycota</taxon>
        <taxon>Glomeromycotina</taxon>
        <taxon>Glomeromycetes</taxon>
        <taxon>Diversisporales</taxon>
        <taxon>Diversisporaceae</taxon>
        <taxon>Diversispora</taxon>
    </lineage>
</organism>
<evidence type="ECO:0000313" key="1">
    <source>
        <dbReference type="EMBL" id="CAG8510439.1"/>
    </source>
</evidence>
<sequence>MLHATLAKQGIRSMLYALGIETALIQTVSPLQQAQLGIDDRSSGYLGLLTEKLRVCNGDGENVDCSLICDLQQIQHLEMIAGHDDPKKLSCSGANDALNKSLRAIANKNSDFEKVRTANLLIMSMAKNVFISSTSSEIYIGSGNSVLKQMYQQPDEDVFESLRKHAETEKKSRQLSIYFLGRPIWNSNVLRIFILTMDFITES</sequence>
<keyword evidence="2" id="KW-1185">Reference proteome</keyword>
<evidence type="ECO:0000313" key="2">
    <source>
        <dbReference type="Proteomes" id="UP000789706"/>
    </source>
</evidence>
<proteinExistence type="predicted"/>
<accession>A0A9N8ZX52</accession>
<protein>
    <submittedName>
        <fullName evidence="1">9175_t:CDS:1</fullName>
    </submittedName>
</protein>
<name>A0A9N8ZX52_9GLOM</name>
<dbReference type="AlphaFoldDB" id="A0A9N8ZX52"/>
<dbReference type="EMBL" id="CAJVPK010000439">
    <property type="protein sequence ID" value="CAG8510439.1"/>
    <property type="molecule type" value="Genomic_DNA"/>
</dbReference>
<gene>
    <name evidence="1" type="ORF">DEBURN_LOCUS5145</name>
</gene>
<dbReference type="Proteomes" id="UP000789706">
    <property type="component" value="Unassembled WGS sequence"/>
</dbReference>
<comment type="caution">
    <text evidence="1">The sequence shown here is derived from an EMBL/GenBank/DDBJ whole genome shotgun (WGS) entry which is preliminary data.</text>
</comment>
<reference evidence="1" key="1">
    <citation type="submission" date="2021-06" db="EMBL/GenBank/DDBJ databases">
        <authorList>
            <person name="Kallberg Y."/>
            <person name="Tangrot J."/>
            <person name="Rosling A."/>
        </authorList>
    </citation>
    <scope>NUCLEOTIDE SEQUENCE</scope>
    <source>
        <strain evidence="1">AZ414A</strain>
    </source>
</reference>